<sequence>MDLSSWLEDYAETFNGLKLSVLMNFATQLTERQNVLNQRLLQVFRQNVAIKENNERLRSEVLKTLSRADRVSSHTKDNQKLTAEEARLFAKLKECRAKMLSNSMKVSKVWLPSAQVRARGFGIGMRHFTPFTDKVSFKLE</sequence>
<protein>
    <submittedName>
        <fullName evidence="1">Uncharacterized protein</fullName>
    </submittedName>
</protein>
<organism evidence="1 2">
    <name type="scientific">Teladorsagia circumcincta</name>
    <name type="common">Brown stomach worm</name>
    <name type="synonym">Ostertagia circumcincta</name>
    <dbReference type="NCBI Taxonomy" id="45464"/>
    <lineage>
        <taxon>Eukaryota</taxon>
        <taxon>Metazoa</taxon>
        <taxon>Ecdysozoa</taxon>
        <taxon>Nematoda</taxon>
        <taxon>Chromadorea</taxon>
        <taxon>Rhabditida</taxon>
        <taxon>Rhabditina</taxon>
        <taxon>Rhabditomorpha</taxon>
        <taxon>Strongyloidea</taxon>
        <taxon>Trichostrongylidae</taxon>
        <taxon>Teladorsagia</taxon>
    </lineage>
</organism>
<gene>
    <name evidence="1" type="ORF">TELCIR_14251</name>
</gene>
<accession>A0A2G9U3P6</accession>
<evidence type="ECO:0000313" key="1">
    <source>
        <dbReference type="EMBL" id="PIO64130.1"/>
    </source>
</evidence>
<dbReference type="AlphaFoldDB" id="A0A2G9U3P6"/>
<keyword evidence="2" id="KW-1185">Reference proteome</keyword>
<dbReference type="EMBL" id="KZ350197">
    <property type="protein sequence ID" value="PIO64130.1"/>
    <property type="molecule type" value="Genomic_DNA"/>
</dbReference>
<dbReference type="OrthoDB" id="5823806at2759"/>
<dbReference type="Proteomes" id="UP000230423">
    <property type="component" value="Unassembled WGS sequence"/>
</dbReference>
<proteinExistence type="predicted"/>
<reference evidence="1 2" key="1">
    <citation type="submission" date="2015-09" db="EMBL/GenBank/DDBJ databases">
        <title>Draft genome of the parasitic nematode Teladorsagia circumcincta isolate WARC Sus (inbred).</title>
        <authorList>
            <person name="Mitreva M."/>
        </authorList>
    </citation>
    <scope>NUCLEOTIDE SEQUENCE [LARGE SCALE GENOMIC DNA]</scope>
    <source>
        <strain evidence="1 2">S</strain>
    </source>
</reference>
<evidence type="ECO:0000313" key="2">
    <source>
        <dbReference type="Proteomes" id="UP000230423"/>
    </source>
</evidence>
<name>A0A2G9U3P6_TELCI</name>